<keyword evidence="3" id="KW-1185">Reference proteome</keyword>
<feature type="chain" id="PRO_5046416324" evidence="1">
    <location>
        <begin position="19"/>
        <end position="329"/>
    </location>
</feature>
<evidence type="ECO:0000313" key="2">
    <source>
        <dbReference type="EMBL" id="CAK9086981.1"/>
    </source>
</evidence>
<dbReference type="SUPFAM" id="SSF52540">
    <property type="entry name" value="P-loop containing nucleoside triphosphate hydrolases"/>
    <property type="match status" value="1"/>
</dbReference>
<dbReference type="InterPro" id="IPR027417">
    <property type="entry name" value="P-loop_NTPase"/>
</dbReference>
<organism evidence="2 3">
    <name type="scientific">Durusdinium trenchii</name>
    <dbReference type="NCBI Taxonomy" id="1381693"/>
    <lineage>
        <taxon>Eukaryota</taxon>
        <taxon>Sar</taxon>
        <taxon>Alveolata</taxon>
        <taxon>Dinophyceae</taxon>
        <taxon>Suessiales</taxon>
        <taxon>Symbiodiniaceae</taxon>
        <taxon>Durusdinium</taxon>
    </lineage>
</organism>
<feature type="non-terminal residue" evidence="2">
    <location>
        <position position="329"/>
    </location>
</feature>
<keyword evidence="1" id="KW-0732">Signal</keyword>
<dbReference type="Proteomes" id="UP001642464">
    <property type="component" value="Unassembled WGS sequence"/>
</dbReference>
<name>A0ABP0QIX7_9DINO</name>
<sequence>MQIFWTLLFAVSAAGSTSLPWTRWQLVDRSEQCDAKDQGNRLVQTSLTRRKASENVLDKRLYVVGTNHKAGSQLLRNTMHWAFDILGATDSCQYGTTGMPITSKPGFKEECTEHPTPIRFHNHINGPDLTEIRKEAASKGGLRGVMIIRDPLDMLASAYCYHHRGEENNLGLSPDGITEMEPEVGVPMMASYMQTPMQWMTSAHAIADPEMLVVRYEKFTKSSKAFDDTVKEILTHLFGNEITEKQKQQILDAVAVEDVNRGLTDGFSEPPGLANHTNDEEEMAKARDACRLIPESSLQSTRAIKKCLATPDALMMQKEQTLMPGVGAR</sequence>
<reference evidence="2 3" key="1">
    <citation type="submission" date="2024-02" db="EMBL/GenBank/DDBJ databases">
        <authorList>
            <person name="Chen Y."/>
            <person name="Shah S."/>
            <person name="Dougan E. K."/>
            <person name="Thang M."/>
            <person name="Chan C."/>
        </authorList>
    </citation>
    <scope>NUCLEOTIDE SEQUENCE [LARGE SCALE GENOMIC DNA]</scope>
</reference>
<dbReference type="EMBL" id="CAXAMM010039518">
    <property type="protein sequence ID" value="CAK9086981.1"/>
    <property type="molecule type" value="Genomic_DNA"/>
</dbReference>
<feature type="signal peptide" evidence="1">
    <location>
        <begin position="1"/>
        <end position="18"/>
    </location>
</feature>
<accession>A0ABP0QIX7</accession>
<evidence type="ECO:0000256" key="1">
    <source>
        <dbReference type="SAM" id="SignalP"/>
    </source>
</evidence>
<proteinExistence type="predicted"/>
<keyword evidence="2" id="KW-0675">Receptor</keyword>
<gene>
    <name evidence="2" type="ORF">SCF082_LOCUS41136</name>
</gene>
<protein>
    <submittedName>
        <fullName evidence="2">Atrial natriuretic peptide receptor 1</fullName>
    </submittedName>
</protein>
<dbReference type="Gene3D" id="3.40.50.300">
    <property type="entry name" value="P-loop containing nucleotide triphosphate hydrolases"/>
    <property type="match status" value="1"/>
</dbReference>
<comment type="caution">
    <text evidence="2">The sequence shown here is derived from an EMBL/GenBank/DDBJ whole genome shotgun (WGS) entry which is preliminary data.</text>
</comment>
<evidence type="ECO:0000313" key="3">
    <source>
        <dbReference type="Proteomes" id="UP001642464"/>
    </source>
</evidence>